<keyword evidence="5" id="KW-0460">Magnesium</keyword>
<evidence type="ECO:0000259" key="8">
    <source>
        <dbReference type="Pfam" id="PF02878"/>
    </source>
</evidence>
<feature type="domain" description="Alpha-D-phosphohexomutase alpha/beta/alpha" evidence="8">
    <location>
        <begin position="7"/>
        <end position="134"/>
    </location>
</feature>
<evidence type="ECO:0000259" key="7">
    <source>
        <dbReference type="Pfam" id="PF00408"/>
    </source>
</evidence>
<evidence type="ECO:0000256" key="5">
    <source>
        <dbReference type="ARBA" id="ARBA00022842"/>
    </source>
</evidence>
<proteinExistence type="inferred from homology"/>
<dbReference type="Gene3D" id="3.40.120.10">
    <property type="entry name" value="Alpha-D-Glucose-1,6-Bisphosphate, subunit A, domain 3"/>
    <property type="match status" value="3"/>
</dbReference>
<dbReference type="GO" id="GO:0005975">
    <property type="term" value="P:carbohydrate metabolic process"/>
    <property type="evidence" value="ECO:0007669"/>
    <property type="project" value="InterPro"/>
</dbReference>
<dbReference type="InterPro" id="IPR036900">
    <property type="entry name" value="A-D-PHexomutase_C_sf"/>
</dbReference>
<dbReference type="InterPro" id="IPR005846">
    <property type="entry name" value="A-D-PHexomutase_a/b/a-III"/>
</dbReference>
<dbReference type="PANTHER" id="PTHR43771:SF1">
    <property type="entry name" value="PHOSPHOMANNOMUTASE"/>
    <property type="match status" value="1"/>
</dbReference>
<evidence type="ECO:0000256" key="4">
    <source>
        <dbReference type="ARBA" id="ARBA00022723"/>
    </source>
</evidence>
<keyword evidence="4" id="KW-0479">Metal-binding</keyword>
<dbReference type="SUPFAM" id="SSF55957">
    <property type="entry name" value="Phosphoglucomutase, C-terminal domain"/>
    <property type="match status" value="1"/>
</dbReference>
<comment type="similarity">
    <text evidence="2">Belongs to the phosphohexose mutase family.</text>
</comment>
<feature type="domain" description="Alpha-D-phosphohexomutase C-terminal" evidence="7">
    <location>
        <begin position="398"/>
        <end position="478"/>
    </location>
</feature>
<dbReference type="PRINTS" id="PR00509">
    <property type="entry name" value="PGMPMM"/>
</dbReference>
<keyword evidence="6" id="KW-0413">Isomerase</keyword>
<dbReference type="AlphaFoldDB" id="A0A9D5UFA9"/>
<dbReference type="Pfam" id="PF02879">
    <property type="entry name" value="PGM_PMM_II"/>
    <property type="match status" value="1"/>
</dbReference>
<dbReference type="GO" id="GO:0016868">
    <property type="term" value="F:intramolecular phosphotransferase activity"/>
    <property type="evidence" value="ECO:0007669"/>
    <property type="project" value="InterPro"/>
</dbReference>
<dbReference type="InterPro" id="IPR005845">
    <property type="entry name" value="A-D-PHexomutase_a/b/a-II"/>
</dbReference>
<dbReference type="Gene3D" id="3.30.310.50">
    <property type="entry name" value="Alpha-D-phosphohexomutase, C-terminal domain"/>
    <property type="match status" value="1"/>
</dbReference>
<evidence type="ECO:0000256" key="3">
    <source>
        <dbReference type="ARBA" id="ARBA00022553"/>
    </source>
</evidence>
<reference evidence="11 12" key="1">
    <citation type="submission" date="2020-08" db="EMBL/GenBank/DDBJ databases">
        <title>A Genomic Blueprint of the Chicken Gut Microbiome.</title>
        <authorList>
            <person name="Gilroy R."/>
            <person name="Ravi A."/>
            <person name="Getino M."/>
            <person name="Pursley I."/>
            <person name="Horton D.L."/>
            <person name="Alikhan N.-F."/>
            <person name="Baker D."/>
            <person name="Gharbi K."/>
            <person name="Hall N."/>
            <person name="Watson M."/>
            <person name="Adriaenssens E.M."/>
            <person name="Foster-Nyarko E."/>
            <person name="Jarju S."/>
            <person name="Secka A."/>
            <person name="Antonio M."/>
            <person name="Oren A."/>
            <person name="Chaudhuri R."/>
            <person name="La Ragione R.M."/>
            <person name="Hildebrand F."/>
            <person name="Pallen M.J."/>
        </authorList>
    </citation>
    <scope>NUCLEOTIDE SEQUENCE [LARGE SCALE GENOMIC DNA]</scope>
    <source>
        <strain evidence="11 12">Sa1BUA8</strain>
    </source>
</reference>
<evidence type="ECO:0000256" key="1">
    <source>
        <dbReference type="ARBA" id="ARBA00001946"/>
    </source>
</evidence>
<feature type="domain" description="Alpha-D-phosphohexomutase alpha/beta/alpha" evidence="9">
    <location>
        <begin position="170"/>
        <end position="275"/>
    </location>
</feature>
<keyword evidence="12" id="KW-1185">Reference proteome</keyword>
<sequence>MPIDLTQLIKAYDVRGTVPDQLDPQVARAIGAAFARVVALPEATATEGEPGARPRVAVGRDMRDSGPGLVDAFAQGLADAGVDVLLIGQCSTDGLYYASGALGVPGAMFTASHNPARYNGIKLCRAGARPVGQDSGLVTVRDLAQEYLDGELPAPVADRGEITERDMLADYAAFLRSLVDLRGIRPLKVVIDAGNGMGGLTAPAVLGTAAGLEALPLDIVPLYFELDGTFPNHEANPLDPKNLVDLQAAVVEHDADLGLAFDGDADRCFVIDEHGDPVSPSAITALVGLREVERELAAGRVPTIIHNLITSRAVPDFMSAAGAKVVRTRVGHSFIKAQMADHDAVFGGEHSAHYYFRDFFFADTGMLAAMHVLAALGGQQHPLSALGEVYEPYSASGEINSEVEDVPAARARVVQAYVTEQGAGPVEVDELDGLTVSHWDSHPQWWFNLRASNTEPLLRLNVEAADEDIMEKVRDDVLSLVREG</sequence>
<comment type="caution">
    <text evidence="11">The sequence shown here is derived from an EMBL/GenBank/DDBJ whole genome shotgun (WGS) entry which is preliminary data.</text>
</comment>
<protein>
    <submittedName>
        <fullName evidence="11">Phosphomannomutase/phosphoglucomutase</fullName>
    </submittedName>
</protein>
<feature type="domain" description="Alpha-D-phosphohexomutase alpha/beta/alpha" evidence="10">
    <location>
        <begin position="285"/>
        <end position="393"/>
    </location>
</feature>
<dbReference type="Pfam" id="PF00408">
    <property type="entry name" value="PGM_PMM_IV"/>
    <property type="match status" value="1"/>
</dbReference>
<dbReference type="CDD" id="cd03089">
    <property type="entry name" value="PMM_PGM"/>
    <property type="match status" value="1"/>
</dbReference>
<evidence type="ECO:0000259" key="9">
    <source>
        <dbReference type="Pfam" id="PF02879"/>
    </source>
</evidence>
<organism evidence="11 12">
    <name type="scientific">Oerskovia douganii</name>
    <dbReference type="NCBI Taxonomy" id="2762210"/>
    <lineage>
        <taxon>Bacteria</taxon>
        <taxon>Bacillati</taxon>
        <taxon>Actinomycetota</taxon>
        <taxon>Actinomycetes</taxon>
        <taxon>Micrococcales</taxon>
        <taxon>Cellulomonadaceae</taxon>
        <taxon>Oerskovia</taxon>
    </lineage>
</organism>
<dbReference type="InterPro" id="IPR016055">
    <property type="entry name" value="A-D-PHexomutase_a/b/a-I/II/III"/>
</dbReference>
<evidence type="ECO:0000256" key="2">
    <source>
        <dbReference type="ARBA" id="ARBA00010231"/>
    </source>
</evidence>
<dbReference type="NCBIfam" id="NF007088">
    <property type="entry name" value="PRK09542.1"/>
    <property type="match status" value="1"/>
</dbReference>
<dbReference type="Pfam" id="PF02878">
    <property type="entry name" value="PGM_PMM_I"/>
    <property type="match status" value="1"/>
</dbReference>
<dbReference type="InterPro" id="IPR005841">
    <property type="entry name" value="Alpha-D-phosphohexomutase_SF"/>
</dbReference>
<dbReference type="RefSeq" id="WP_193718830.1">
    <property type="nucleotide sequence ID" value="NZ_JACSPN010000004.1"/>
</dbReference>
<dbReference type="EMBL" id="JACSPN010000004">
    <property type="protein sequence ID" value="MBE7699522.1"/>
    <property type="molecule type" value="Genomic_DNA"/>
</dbReference>
<evidence type="ECO:0000256" key="6">
    <source>
        <dbReference type="ARBA" id="ARBA00023235"/>
    </source>
</evidence>
<dbReference type="GO" id="GO:0046872">
    <property type="term" value="F:metal ion binding"/>
    <property type="evidence" value="ECO:0007669"/>
    <property type="project" value="UniProtKB-KW"/>
</dbReference>
<dbReference type="Pfam" id="PF02880">
    <property type="entry name" value="PGM_PMM_III"/>
    <property type="match status" value="1"/>
</dbReference>
<dbReference type="InterPro" id="IPR005844">
    <property type="entry name" value="A-D-PHexomutase_a/b/a-I"/>
</dbReference>
<dbReference type="InterPro" id="IPR005843">
    <property type="entry name" value="A-D-PHexomutase_C"/>
</dbReference>
<comment type="cofactor">
    <cofactor evidence="1">
        <name>Mg(2+)</name>
        <dbReference type="ChEBI" id="CHEBI:18420"/>
    </cofactor>
</comment>
<keyword evidence="3" id="KW-0597">Phosphoprotein</keyword>
<evidence type="ECO:0000259" key="10">
    <source>
        <dbReference type="Pfam" id="PF02880"/>
    </source>
</evidence>
<dbReference type="SUPFAM" id="SSF53738">
    <property type="entry name" value="Phosphoglucomutase, first 3 domains"/>
    <property type="match status" value="3"/>
</dbReference>
<name>A0A9D5UFA9_9CELL</name>
<accession>A0A9D5UFA9</accession>
<dbReference type="Proteomes" id="UP000822993">
    <property type="component" value="Unassembled WGS sequence"/>
</dbReference>
<dbReference type="PANTHER" id="PTHR43771">
    <property type="entry name" value="PHOSPHOMANNOMUTASE"/>
    <property type="match status" value="1"/>
</dbReference>
<evidence type="ECO:0000313" key="11">
    <source>
        <dbReference type="EMBL" id="MBE7699522.1"/>
    </source>
</evidence>
<evidence type="ECO:0000313" key="12">
    <source>
        <dbReference type="Proteomes" id="UP000822993"/>
    </source>
</evidence>
<gene>
    <name evidence="11" type="ORF">H9623_04270</name>
</gene>